<dbReference type="AlphaFoldDB" id="A0A423HBR6"/>
<evidence type="ECO:0000313" key="2">
    <source>
        <dbReference type="Proteomes" id="UP000286071"/>
    </source>
</evidence>
<evidence type="ECO:0000313" key="1">
    <source>
        <dbReference type="EMBL" id="RON10678.1"/>
    </source>
</evidence>
<dbReference type="EMBL" id="MOBJ01000003">
    <property type="protein sequence ID" value="RON10678.1"/>
    <property type="molecule type" value="Genomic_DNA"/>
</dbReference>
<dbReference type="Proteomes" id="UP000286071">
    <property type="component" value="Unassembled WGS sequence"/>
</dbReference>
<protein>
    <submittedName>
        <fullName evidence="1">Uncharacterized protein</fullName>
    </submittedName>
</protein>
<sequence length="84" mass="8858">MAAPAKEAKFTLYRAQRQGFTAERMEQRITCGEGACPNAGQLSAIHVGASLLAIAVGQSTLMLNVMPSSRAGSLPQVCALTDRH</sequence>
<reference evidence="1 2" key="1">
    <citation type="submission" date="2016-10" db="EMBL/GenBank/DDBJ databases">
        <title>Comparative genome analysis of multiple Pseudomonas spp. focuses on biocontrol and plant growth promoting traits.</title>
        <authorList>
            <person name="Tao X.-Y."/>
            <person name="Taylor C.G."/>
        </authorList>
    </citation>
    <scope>NUCLEOTIDE SEQUENCE [LARGE SCALE GENOMIC DNA]</scope>
    <source>
        <strain evidence="1 2">48H11</strain>
    </source>
</reference>
<organism evidence="1 2">
    <name type="scientific">Pseudomonas brassicacearum</name>
    <dbReference type="NCBI Taxonomy" id="930166"/>
    <lineage>
        <taxon>Bacteria</taxon>
        <taxon>Pseudomonadati</taxon>
        <taxon>Pseudomonadota</taxon>
        <taxon>Gammaproteobacteria</taxon>
        <taxon>Pseudomonadales</taxon>
        <taxon>Pseudomonadaceae</taxon>
        <taxon>Pseudomonas</taxon>
    </lineage>
</organism>
<accession>A0A423HBR6</accession>
<comment type="caution">
    <text evidence="1">The sequence shown here is derived from an EMBL/GenBank/DDBJ whole genome shotgun (WGS) entry which is preliminary data.</text>
</comment>
<name>A0A423HBR6_9PSED</name>
<proteinExistence type="predicted"/>
<gene>
    <name evidence="1" type="ORF">BK659_03970</name>
</gene>
<dbReference type="OrthoDB" id="7009798at2"/>